<dbReference type="GO" id="GO:0046872">
    <property type="term" value="F:metal ion binding"/>
    <property type="evidence" value="ECO:0007669"/>
    <property type="project" value="UniProtKB-KW"/>
</dbReference>
<evidence type="ECO:0000256" key="5">
    <source>
        <dbReference type="ARBA" id="ARBA00022839"/>
    </source>
</evidence>
<dbReference type="AlphaFoldDB" id="A0A9N9WTC2"/>
<evidence type="ECO:0000313" key="14">
    <source>
        <dbReference type="EMBL" id="CAG9804469.1"/>
    </source>
</evidence>
<dbReference type="PANTHER" id="PTHR13620:SF109">
    <property type="entry name" value="3'-5' EXONUCLEASE"/>
    <property type="match status" value="1"/>
</dbReference>
<evidence type="ECO:0000256" key="4">
    <source>
        <dbReference type="ARBA" id="ARBA00022801"/>
    </source>
</evidence>
<gene>
    <name evidence="14" type="ORF">CHIRRI_LOCUS7352</name>
</gene>
<comment type="function">
    <text evidence="11">Has exonuclease activity on both single-stranded and duplex templates bearing overhangs, but not blunt ended duplex DNA, and cleaves in a 3'-5' direction. Essential for the formation of DNA replication focal centers. Has an important role in maintaining genome stability.</text>
</comment>
<accession>A0A9N9WTC2</accession>
<evidence type="ECO:0000256" key="8">
    <source>
        <dbReference type="ARBA" id="ARBA00037949"/>
    </source>
</evidence>
<dbReference type="GO" id="GO:0005634">
    <property type="term" value="C:nucleus"/>
    <property type="evidence" value="ECO:0007669"/>
    <property type="project" value="UniProtKB-SubCell"/>
</dbReference>
<dbReference type="GO" id="GO:0006139">
    <property type="term" value="P:nucleobase-containing compound metabolic process"/>
    <property type="evidence" value="ECO:0007669"/>
    <property type="project" value="InterPro"/>
</dbReference>
<keyword evidence="6" id="KW-0460">Magnesium</keyword>
<evidence type="ECO:0000259" key="13">
    <source>
        <dbReference type="SMART" id="SM00474"/>
    </source>
</evidence>
<comment type="subcellular location">
    <subcellularLocation>
        <location evidence="1">Nucleus</location>
    </subcellularLocation>
</comment>
<dbReference type="InterPro" id="IPR012337">
    <property type="entry name" value="RNaseH-like_sf"/>
</dbReference>
<keyword evidence="7" id="KW-0539">Nucleus</keyword>
<feature type="region of interest" description="Disordered" evidence="12">
    <location>
        <begin position="1"/>
        <end position="63"/>
    </location>
</feature>
<evidence type="ECO:0000256" key="3">
    <source>
        <dbReference type="ARBA" id="ARBA00022723"/>
    </source>
</evidence>
<dbReference type="InterPro" id="IPR036397">
    <property type="entry name" value="RNaseH_sf"/>
</dbReference>
<evidence type="ECO:0000256" key="12">
    <source>
        <dbReference type="SAM" id="MobiDB-lite"/>
    </source>
</evidence>
<evidence type="ECO:0000256" key="6">
    <source>
        <dbReference type="ARBA" id="ARBA00022842"/>
    </source>
</evidence>
<feature type="compositionally biased region" description="Basic residues" evidence="12">
    <location>
        <begin position="28"/>
        <end position="37"/>
    </location>
</feature>
<evidence type="ECO:0000256" key="7">
    <source>
        <dbReference type="ARBA" id="ARBA00023242"/>
    </source>
</evidence>
<reference evidence="14" key="2">
    <citation type="submission" date="2022-10" db="EMBL/GenBank/DDBJ databases">
        <authorList>
            <consortium name="ENA_rothamsted_submissions"/>
            <consortium name="culmorum"/>
            <person name="King R."/>
        </authorList>
    </citation>
    <scope>NUCLEOTIDE SEQUENCE</scope>
</reference>
<dbReference type="Proteomes" id="UP001153620">
    <property type="component" value="Chromosome 2"/>
</dbReference>
<evidence type="ECO:0000256" key="2">
    <source>
        <dbReference type="ARBA" id="ARBA00022722"/>
    </source>
</evidence>
<organism evidence="14 15">
    <name type="scientific">Chironomus riparius</name>
    <dbReference type="NCBI Taxonomy" id="315576"/>
    <lineage>
        <taxon>Eukaryota</taxon>
        <taxon>Metazoa</taxon>
        <taxon>Ecdysozoa</taxon>
        <taxon>Arthropoda</taxon>
        <taxon>Hexapoda</taxon>
        <taxon>Insecta</taxon>
        <taxon>Pterygota</taxon>
        <taxon>Neoptera</taxon>
        <taxon>Endopterygota</taxon>
        <taxon>Diptera</taxon>
        <taxon>Nematocera</taxon>
        <taxon>Chironomoidea</taxon>
        <taxon>Chironomidae</taxon>
        <taxon>Chironominae</taxon>
        <taxon>Chironomus</taxon>
    </lineage>
</organism>
<name>A0A9N9WTC2_9DIPT</name>
<evidence type="ECO:0000256" key="1">
    <source>
        <dbReference type="ARBA" id="ARBA00004123"/>
    </source>
</evidence>
<evidence type="ECO:0000313" key="15">
    <source>
        <dbReference type="Proteomes" id="UP001153620"/>
    </source>
</evidence>
<dbReference type="PANTHER" id="PTHR13620">
    <property type="entry name" value="3-5 EXONUCLEASE"/>
    <property type="match status" value="1"/>
</dbReference>
<comment type="similarity">
    <text evidence="8">Belongs to the WRNexo family.</text>
</comment>
<keyword evidence="3" id="KW-0479">Metal-binding</keyword>
<dbReference type="InterPro" id="IPR051132">
    <property type="entry name" value="3-5_Exonuclease_domain"/>
</dbReference>
<keyword evidence="2" id="KW-0540">Nuclease</keyword>
<dbReference type="GO" id="GO:0003676">
    <property type="term" value="F:nucleic acid binding"/>
    <property type="evidence" value="ECO:0007669"/>
    <property type="project" value="InterPro"/>
</dbReference>
<keyword evidence="5" id="KW-0269">Exonuclease</keyword>
<dbReference type="SMART" id="SM00474">
    <property type="entry name" value="35EXOc"/>
    <property type="match status" value="1"/>
</dbReference>
<protein>
    <recommendedName>
        <fullName evidence="9">3'-5' exonuclease</fullName>
    </recommendedName>
    <alternativeName>
        <fullName evidence="10">Werner Syndrome-like exonuclease</fullName>
    </alternativeName>
</protein>
<dbReference type="OrthoDB" id="10261556at2759"/>
<evidence type="ECO:0000256" key="11">
    <source>
        <dbReference type="ARBA" id="ARBA00045901"/>
    </source>
</evidence>
<dbReference type="Pfam" id="PF01612">
    <property type="entry name" value="DNA_pol_A_exo1"/>
    <property type="match status" value="1"/>
</dbReference>
<proteinExistence type="inferred from homology"/>
<evidence type="ECO:0000256" key="10">
    <source>
        <dbReference type="ARBA" id="ARBA00042761"/>
    </source>
</evidence>
<evidence type="ECO:0000256" key="9">
    <source>
        <dbReference type="ARBA" id="ARBA00040531"/>
    </source>
</evidence>
<dbReference type="InterPro" id="IPR002562">
    <property type="entry name" value="3'-5'_exonuclease_dom"/>
</dbReference>
<dbReference type="GO" id="GO:0008408">
    <property type="term" value="F:3'-5' exonuclease activity"/>
    <property type="evidence" value="ECO:0007669"/>
    <property type="project" value="InterPro"/>
</dbReference>
<dbReference type="EMBL" id="OU895878">
    <property type="protein sequence ID" value="CAG9804469.1"/>
    <property type="molecule type" value="Genomic_DNA"/>
</dbReference>
<dbReference type="SUPFAM" id="SSF53098">
    <property type="entry name" value="Ribonuclease H-like"/>
    <property type="match status" value="1"/>
</dbReference>
<feature type="domain" description="3'-5' exonuclease" evidence="13">
    <location>
        <begin position="80"/>
        <end position="267"/>
    </location>
</feature>
<dbReference type="Gene3D" id="3.30.420.10">
    <property type="entry name" value="Ribonuclease H-like superfamily/Ribonuclease H"/>
    <property type="match status" value="1"/>
</dbReference>
<sequence>MSSKQRKLPEWMVKGAKKSKENAESKKIPKRNWKRNPKPLNLFNDEKNKLNLSNNDNSATYSSDRFESNSKEFITYSGKIHYITDFYDCAETFDKLLKQIDEESKDLNELPVAFDMEWSFNWTSGPDKTAVIQICCDLDNCYIVQVSKLKRIPASFVAYLNHPKTVLHGVNIKNDFRKLERDFPYIKADPLIEKCVELGTFYNQVFNSSERWSLANLALQTLKQKVDKARQVRMSNWNMPLSENQLMYASLDVYVSQKIYYFIKENQTENSQKLEGFFSVYTEALSHDRSTNINDEIEKLLNL</sequence>
<feature type="compositionally biased region" description="Basic and acidic residues" evidence="12">
    <location>
        <begin position="18"/>
        <end position="27"/>
    </location>
</feature>
<keyword evidence="4" id="KW-0378">Hydrolase</keyword>
<dbReference type="CDD" id="cd06141">
    <property type="entry name" value="WRN_exo"/>
    <property type="match status" value="1"/>
</dbReference>
<reference evidence="14" key="1">
    <citation type="submission" date="2022-01" db="EMBL/GenBank/DDBJ databases">
        <authorList>
            <person name="King R."/>
        </authorList>
    </citation>
    <scope>NUCLEOTIDE SEQUENCE</scope>
</reference>
<keyword evidence="15" id="KW-1185">Reference proteome</keyword>